<dbReference type="STRING" id="417373.GCA_001570685_00166"/>
<dbReference type="RefSeq" id="WP_054652189.1">
    <property type="nucleotide sequence ID" value="NZ_AZGC01000026.1"/>
</dbReference>
<keyword evidence="2" id="KW-1185">Reference proteome</keyword>
<dbReference type="InterPro" id="IPR041492">
    <property type="entry name" value="HAD_2"/>
</dbReference>
<dbReference type="PANTHER" id="PTHR43434:SF26">
    <property type="entry name" value="PYROPHOSPHATASE PPAX"/>
    <property type="match status" value="1"/>
</dbReference>
<sequence length="212" mass="23628">MKYLIFDVDGTLIDTKQMYMPAMIEALAEFGYHYDAETSAKYQRELFGITGYDSLLRIGIDEAQIPQILKRWNELTIPRQHLVTAFDQIPETISKLATRDDIKLAIATSKTTPEITDFKGQFTWAGHFNVIIGADDTKEHKPNPEPLLTALHSLDPTASVDDAYYIGDTNHDLEAAHNAGMHFAGALYGSAMPEKLATAEVKLTTPNDLLQL</sequence>
<dbReference type="PATRIC" id="fig|1423742.4.peg.1123"/>
<reference evidence="1 2" key="1">
    <citation type="journal article" date="2015" name="Genome Announc.">
        <title>Expanding the biotechnology potential of lactobacilli through comparative genomics of 213 strains and associated genera.</title>
        <authorList>
            <person name="Sun Z."/>
            <person name="Harris H.M."/>
            <person name="McCann A."/>
            <person name="Guo C."/>
            <person name="Argimon S."/>
            <person name="Zhang W."/>
            <person name="Yang X."/>
            <person name="Jeffery I.B."/>
            <person name="Cooney J.C."/>
            <person name="Kagawa T.F."/>
            <person name="Liu W."/>
            <person name="Song Y."/>
            <person name="Salvetti E."/>
            <person name="Wrobel A."/>
            <person name="Rasinkangas P."/>
            <person name="Parkhill J."/>
            <person name="Rea M.C."/>
            <person name="O'Sullivan O."/>
            <person name="Ritari J."/>
            <person name="Douillard F.P."/>
            <person name="Paul Ross R."/>
            <person name="Yang R."/>
            <person name="Briner A.E."/>
            <person name="Felis G.E."/>
            <person name="de Vos W.M."/>
            <person name="Barrangou R."/>
            <person name="Klaenhammer T.R."/>
            <person name="Caufield P.W."/>
            <person name="Cui Y."/>
            <person name="Zhang H."/>
            <person name="O'Toole P.W."/>
        </authorList>
    </citation>
    <scope>NUCLEOTIDE SEQUENCE [LARGE SCALE GENOMIC DNA]</scope>
    <source>
        <strain evidence="1 2">DSM 18793</strain>
    </source>
</reference>
<dbReference type="AlphaFoldDB" id="A0A0R1UTQ9"/>
<proteinExistence type="predicted"/>
<dbReference type="PANTHER" id="PTHR43434">
    <property type="entry name" value="PHOSPHOGLYCOLATE PHOSPHATASE"/>
    <property type="match status" value="1"/>
</dbReference>
<dbReference type="Gene3D" id="3.40.50.1000">
    <property type="entry name" value="HAD superfamily/HAD-like"/>
    <property type="match status" value="1"/>
</dbReference>
<organism evidence="1 2">
    <name type="scientific">Limosilactobacillus equigenerosi DSM 18793 = JCM 14505</name>
    <dbReference type="NCBI Taxonomy" id="1423742"/>
    <lineage>
        <taxon>Bacteria</taxon>
        <taxon>Bacillati</taxon>
        <taxon>Bacillota</taxon>
        <taxon>Bacilli</taxon>
        <taxon>Lactobacillales</taxon>
        <taxon>Lactobacillaceae</taxon>
        <taxon>Limosilactobacillus</taxon>
    </lineage>
</organism>
<dbReference type="Proteomes" id="UP000051084">
    <property type="component" value="Unassembled WGS sequence"/>
</dbReference>
<comment type="caution">
    <text evidence="1">The sequence shown here is derived from an EMBL/GenBank/DDBJ whole genome shotgun (WGS) entry which is preliminary data.</text>
</comment>
<dbReference type="GO" id="GO:0006281">
    <property type="term" value="P:DNA repair"/>
    <property type="evidence" value="ECO:0007669"/>
    <property type="project" value="TreeGrafter"/>
</dbReference>
<dbReference type="InterPro" id="IPR023198">
    <property type="entry name" value="PGP-like_dom2"/>
</dbReference>
<evidence type="ECO:0000313" key="2">
    <source>
        <dbReference type="Proteomes" id="UP000051084"/>
    </source>
</evidence>
<dbReference type="InterPro" id="IPR006439">
    <property type="entry name" value="HAD-SF_hydro_IA"/>
</dbReference>
<dbReference type="SFLD" id="SFLDG01129">
    <property type="entry name" value="C1.5:_HAD__Beta-PGM__Phosphata"/>
    <property type="match status" value="1"/>
</dbReference>
<evidence type="ECO:0000313" key="1">
    <source>
        <dbReference type="EMBL" id="KRL95034.1"/>
    </source>
</evidence>
<dbReference type="EMBL" id="AZGC01000026">
    <property type="protein sequence ID" value="KRL95034.1"/>
    <property type="molecule type" value="Genomic_DNA"/>
</dbReference>
<dbReference type="InterPro" id="IPR036412">
    <property type="entry name" value="HAD-like_sf"/>
</dbReference>
<protein>
    <submittedName>
        <fullName evidence="1">Uncharacterized protein</fullName>
    </submittedName>
</protein>
<dbReference type="InterPro" id="IPR050155">
    <property type="entry name" value="HAD-like_hydrolase_sf"/>
</dbReference>
<dbReference type="GO" id="GO:0005829">
    <property type="term" value="C:cytosol"/>
    <property type="evidence" value="ECO:0007669"/>
    <property type="project" value="TreeGrafter"/>
</dbReference>
<dbReference type="GO" id="GO:0008967">
    <property type="term" value="F:phosphoglycolate phosphatase activity"/>
    <property type="evidence" value="ECO:0007669"/>
    <property type="project" value="TreeGrafter"/>
</dbReference>
<dbReference type="InterPro" id="IPR023214">
    <property type="entry name" value="HAD_sf"/>
</dbReference>
<dbReference type="SUPFAM" id="SSF56784">
    <property type="entry name" value="HAD-like"/>
    <property type="match status" value="1"/>
</dbReference>
<dbReference type="SFLD" id="SFLDS00003">
    <property type="entry name" value="Haloacid_Dehalogenase"/>
    <property type="match status" value="1"/>
</dbReference>
<dbReference type="NCBIfam" id="TIGR01549">
    <property type="entry name" value="HAD-SF-IA-v1"/>
    <property type="match status" value="1"/>
</dbReference>
<gene>
    <name evidence="1" type="ORF">FC21_GL001081</name>
</gene>
<name>A0A0R1UTQ9_9LACO</name>
<dbReference type="Gene3D" id="1.10.150.240">
    <property type="entry name" value="Putative phosphatase, domain 2"/>
    <property type="match status" value="1"/>
</dbReference>
<accession>A0A0R1UTQ9</accession>
<dbReference type="Pfam" id="PF13419">
    <property type="entry name" value="HAD_2"/>
    <property type="match status" value="1"/>
</dbReference>
<dbReference type="OrthoDB" id="9792518at2"/>